<dbReference type="Proteomes" id="UP000008547">
    <property type="component" value="Chromosome"/>
</dbReference>
<organism evidence="1 2">
    <name type="scientific">Actinobacillus pleuropneumoniae serotype 3 (strain JL03)</name>
    <dbReference type="NCBI Taxonomy" id="434271"/>
    <lineage>
        <taxon>Bacteria</taxon>
        <taxon>Pseudomonadati</taxon>
        <taxon>Pseudomonadota</taxon>
        <taxon>Gammaproteobacteria</taxon>
        <taxon>Pasteurellales</taxon>
        <taxon>Pasteurellaceae</taxon>
        <taxon>Actinobacillus</taxon>
    </lineage>
</organism>
<dbReference type="AlphaFoldDB" id="B0BQ45"/>
<reference evidence="1 2" key="1">
    <citation type="journal article" date="2008" name="PLoS ONE">
        <title>Genome biology of Actinobacillus pleuropneumoniae JL03, an isolate of serotype 3 prevalent in China.</title>
        <authorList>
            <person name="Xu Z."/>
            <person name="Zhou Y."/>
            <person name="Li L."/>
            <person name="Zhou R."/>
            <person name="Xiao S."/>
            <person name="Wan Y."/>
            <person name="Zhang S."/>
            <person name="Wang K."/>
            <person name="Li W."/>
            <person name="Li L."/>
            <person name="Jin H."/>
            <person name="Kang M."/>
            <person name="Dalai B."/>
            <person name="Li T."/>
            <person name="Liu L."/>
            <person name="Cheng Y."/>
            <person name="Zhang L."/>
            <person name="Xu T."/>
            <person name="Zheng H."/>
            <person name="Pu S."/>
            <person name="Wang B."/>
            <person name="Gu W."/>
            <person name="Zhang X.L."/>
            <person name="Zhu G.-F."/>
            <person name="Wang S."/>
            <person name="Zhao G.-P."/>
            <person name="Chen H."/>
        </authorList>
    </citation>
    <scope>NUCLEOTIDE SEQUENCE [LARGE SCALE GENOMIC DNA]</scope>
    <source>
        <strain evidence="1 2">JL03</strain>
    </source>
</reference>
<evidence type="ECO:0000313" key="1">
    <source>
        <dbReference type="EMBL" id="ABY69680.1"/>
    </source>
</evidence>
<proteinExistence type="predicted"/>
<name>B0BQ45_ACTPJ</name>
<dbReference type="HOGENOM" id="CLU_2875611_0_0_6"/>
<protein>
    <submittedName>
        <fullName evidence="1">Uncharacterized protein</fullName>
    </submittedName>
</protein>
<sequence length="63" mass="6561">MVGSKVGSAIGGSILSASLGGMTDGVINSMYKDIEKSGNKLEEDKYNNTSGSDYNTCGCNYNN</sequence>
<accession>B0BQ45</accession>
<dbReference type="KEGG" id="apj:APJL_1124"/>
<dbReference type="EMBL" id="CP000687">
    <property type="protein sequence ID" value="ABY69680.1"/>
    <property type="molecule type" value="Genomic_DNA"/>
</dbReference>
<dbReference type="RefSeq" id="WP_012263101.1">
    <property type="nucleotide sequence ID" value="NC_010278.1"/>
</dbReference>
<gene>
    <name evidence="1" type="ordered locus">APJL_1124</name>
</gene>
<evidence type="ECO:0000313" key="2">
    <source>
        <dbReference type="Proteomes" id="UP000008547"/>
    </source>
</evidence>